<sequence>MAHMCKVLNRDFVLFRRLFFKYTDIGNTASIRSKRQERPAIITDTEHKLHQALMSDDEKPTDEEFKKIQEQTKSPSQIFNTVVYSRARQKNYEAFLSKFNKNQEPKPELSVIAESVLNNLENKILKTNEEEIKCENPQDISTYPFAIHTKTNLFLDNRNIVMLKERLKRLSSVHYSQDVEQNEENGDDETIEMFRDSRYGTADPNAPASRIPCGGCGAILHCQDTGVPGYIPSEIFKGATTGELRKLICQRCHFLKDYKVALGVNVPSEQYSELLSEIKKKSHWFIWPGLVDIIGKNRPICVVGNKVDLIPKDRYGYVERIKDNLAKSLRDVGLDNGRNIRHLCLVSAKTGYGIEKLITKLQNSWGMKGDIYLVGCTNAGKSSIFNALIQSDLCKAQAVDIVQRATVSPWPGTTLNLLKFPILSPTGKRLADRTKRLMESSEEEADEAKLRDFQLHKTKDWAYATLMSHVGFTFYNPDVLRNREDNFSMNPSLDPNSDDGGKVFNPNNQEFTDSKWCYDTPGSVQPNQIVDLLTLEELNLTLQKEIIRPKTYAVKPEYTLLLAGLGRIDVKAIDRNQTIRFTVFSSPHLPVSVIPTHTADDFYNKHLGTEILGVPLGGPNRLKDFPALIGKKFELTGVGWRESCADIILSTAGWVSVTCGHSKYEFVAYTPGGKGCIVREPALLPFAVELRGKRIKYTPCYQNDFMPQ</sequence>
<feature type="domain" description="NOA1/YqeH-like C-terminal" evidence="2">
    <location>
        <begin position="581"/>
        <end position="680"/>
    </location>
</feature>
<evidence type="ECO:0000313" key="4">
    <source>
        <dbReference type="Proteomes" id="UP000014500"/>
    </source>
</evidence>
<evidence type="ECO:0000259" key="1">
    <source>
        <dbReference type="Pfam" id="PF01926"/>
    </source>
</evidence>
<name>T1ISI0_STRMM</name>
<reference evidence="3" key="2">
    <citation type="submission" date="2015-02" db="UniProtKB">
        <authorList>
            <consortium name="EnsemblMetazoa"/>
        </authorList>
    </citation>
    <scope>IDENTIFICATION</scope>
</reference>
<dbReference type="STRING" id="126957.T1ISI0"/>
<dbReference type="OMA" id="LGCTNVG"/>
<dbReference type="GO" id="GO:0005525">
    <property type="term" value="F:GTP binding"/>
    <property type="evidence" value="ECO:0007669"/>
    <property type="project" value="InterPro"/>
</dbReference>
<feature type="domain" description="G" evidence="1">
    <location>
        <begin position="371"/>
        <end position="422"/>
    </location>
</feature>
<dbReference type="InterPro" id="IPR048422">
    <property type="entry name" value="NOA1/YqeH-like_C"/>
</dbReference>
<dbReference type="InterPro" id="IPR052807">
    <property type="entry name" value="Mito_transl_resp_regulator"/>
</dbReference>
<evidence type="ECO:0000259" key="2">
    <source>
        <dbReference type="Pfam" id="PF21516"/>
    </source>
</evidence>
<dbReference type="PhylomeDB" id="T1ISI0"/>
<dbReference type="PANTHER" id="PTHR46406">
    <property type="entry name" value="NITRIC OXIDE-ASSOCIATED PROTEIN 1"/>
    <property type="match status" value="1"/>
</dbReference>
<dbReference type="Gene3D" id="3.40.50.300">
    <property type="entry name" value="P-loop containing nucleotide triphosphate hydrolases"/>
    <property type="match status" value="1"/>
</dbReference>
<dbReference type="Pfam" id="PF01926">
    <property type="entry name" value="MMR_HSR1"/>
    <property type="match status" value="1"/>
</dbReference>
<accession>T1ISI0</accession>
<dbReference type="PANTHER" id="PTHR46406:SF1">
    <property type="entry name" value="NITRIC OXIDE-ASSOCIATED PROTEIN 1"/>
    <property type="match status" value="1"/>
</dbReference>
<dbReference type="eggNOG" id="KOG1249">
    <property type="taxonomic scope" value="Eukaryota"/>
</dbReference>
<reference evidence="4" key="1">
    <citation type="submission" date="2011-05" db="EMBL/GenBank/DDBJ databases">
        <authorList>
            <person name="Richards S.R."/>
            <person name="Qu J."/>
            <person name="Jiang H."/>
            <person name="Jhangiani S.N."/>
            <person name="Agravi P."/>
            <person name="Goodspeed R."/>
            <person name="Gross S."/>
            <person name="Mandapat C."/>
            <person name="Jackson L."/>
            <person name="Mathew T."/>
            <person name="Pu L."/>
            <person name="Thornton R."/>
            <person name="Saada N."/>
            <person name="Wilczek-Boney K.B."/>
            <person name="Lee S."/>
            <person name="Kovar C."/>
            <person name="Wu Y."/>
            <person name="Scherer S.E."/>
            <person name="Worley K.C."/>
            <person name="Muzny D.M."/>
            <person name="Gibbs R."/>
        </authorList>
    </citation>
    <scope>NUCLEOTIDE SEQUENCE</scope>
    <source>
        <strain evidence="4">Brora</strain>
    </source>
</reference>
<protein>
    <submittedName>
        <fullName evidence="3">Uncharacterized protein</fullName>
    </submittedName>
</protein>
<dbReference type="InterPro" id="IPR027417">
    <property type="entry name" value="P-loop_NTPase"/>
</dbReference>
<proteinExistence type="predicted"/>
<organism evidence="3 4">
    <name type="scientific">Strigamia maritima</name>
    <name type="common">European centipede</name>
    <name type="synonym">Geophilus maritimus</name>
    <dbReference type="NCBI Taxonomy" id="126957"/>
    <lineage>
        <taxon>Eukaryota</taxon>
        <taxon>Metazoa</taxon>
        <taxon>Ecdysozoa</taxon>
        <taxon>Arthropoda</taxon>
        <taxon>Myriapoda</taxon>
        <taxon>Chilopoda</taxon>
        <taxon>Pleurostigmophora</taxon>
        <taxon>Geophilomorpha</taxon>
        <taxon>Linotaeniidae</taxon>
        <taxon>Strigamia</taxon>
    </lineage>
</organism>
<evidence type="ECO:0000313" key="3">
    <source>
        <dbReference type="EnsemblMetazoa" id="SMAR004055-PA"/>
    </source>
</evidence>
<dbReference type="CDD" id="cd01855">
    <property type="entry name" value="YqeH"/>
    <property type="match status" value="1"/>
</dbReference>
<dbReference type="Pfam" id="PF21516">
    <property type="entry name" value="YqeH-like_C"/>
    <property type="match status" value="1"/>
</dbReference>
<dbReference type="AlphaFoldDB" id="T1ISI0"/>
<dbReference type="SUPFAM" id="SSF52540">
    <property type="entry name" value="P-loop containing nucleoside triphosphate hydrolases"/>
    <property type="match status" value="1"/>
</dbReference>
<dbReference type="EnsemblMetazoa" id="SMAR004055-RA">
    <property type="protein sequence ID" value="SMAR004055-PA"/>
    <property type="gene ID" value="SMAR004055"/>
</dbReference>
<dbReference type="InterPro" id="IPR006073">
    <property type="entry name" value="GTP-bd"/>
</dbReference>
<keyword evidence="4" id="KW-1185">Reference proteome</keyword>
<dbReference type="HOGENOM" id="CLU_014195_1_0_1"/>
<dbReference type="Proteomes" id="UP000014500">
    <property type="component" value="Unassembled WGS sequence"/>
</dbReference>
<dbReference type="EMBL" id="JH431432">
    <property type="status" value="NOT_ANNOTATED_CDS"/>
    <property type="molecule type" value="Genomic_DNA"/>
</dbReference>